<keyword evidence="3" id="KW-1015">Disulfide bond</keyword>
<dbReference type="Proteomes" id="UP000694421">
    <property type="component" value="Unplaced"/>
</dbReference>
<dbReference type="InterPro" id="IPR050650">
    <property type="entry name" value="Type-II_Cytokine-TF_Rcpt"/>
</dbReference>
<name>A0A8D0KNA5_SALMN</name>
<evidence type="ECO:0000256" key="1">
    <source>
        <dbReference type="ARBA" id="ARBA00005399"/>
    </source>
</evidence>
<dbReference type="Gene3D" id="2.60.40.10">
    <property type="entry name" value="Immunoglobulins"/>
    <property type="match status" value="1"/>
</dbReference>
<comment type="similarity">
    <text evidence="1">Belongs to the type II cytokine receptor family.</text>
</comment>
<feature type="domain" description="Fibronectin type-III" evidence="7">
    <location>
        <begin position="36"/>
        <end position="130"/>
    </location>
</feature>
<dbReference type="InterPro" id="IPR013783">
    <property type="entry name" value="Ig-like_fold"/>
</dbReference>
<evidence type="ECO:0000256" key="2">
    <source>
        <dbReference type="ARBA" id="ARBA00022729"/>
    </source>
</evidence>
<feature type="chain" id="PRO_5034551659" description="Fibronectin type-III domain-containing protein" evidence="6">
    <location>
        <begin position="21"/>
        <end position="209"/>
    </location>
</feature>
<dbReference type="InterPro" id="IPR003961">
    <property type="entry name" value="FN3_dom"/>
</dbReference>
<dbReference type="Pfam" id="PF01108">
    <property type="entry name" value="Tissue_fac"/>
    <property type="match status" value="1"/>
</dbReference>
<evidence type="ECO:0000313" key="8">
    <source>
        <dbReference type="Ensembl" id="ENSSMRP00000028446.1"/>
    </source>
</evidence>
<keyword evidence="2 6" id="KW-0732">Signal</keyword>
<evidence type="ECO:0000313" key="9">
    <source>
        <dbReference type="Proteomes" id="UP000694421"/>
    </source>
</evidence>
<dbReference type="GeneTree" id="ENSGT00510000048847"/>
<dbReference type="FunFam" id="2.60.40.10:FF:000348">
    <property type="entry name" value="Interleukin 20 receptor subunit alpha"/>
    <property type="match status" value="1"/>
</dbReference>
<organism evidence="8 9">
    <name type="scientific">Salvator merianae</name>
    <name type="common">Argentine black and white tegu</name>
    <name type="synonym">Tupinambis merianae</name>
    <dbReference type="NCBI Taxonomy" id="96440"/>
    <lineage>
        <taxon>Eukaryota</taxon>
        <taxon>Metazoa</taxon>
        <taxon>Chordata</taxon>
        <taxon>Craniata</taxon>
        <taxon>Vertebrata</taxon>
        <taxon>Euteleostomi</taxon>
        <taxon>Lepidosauria</taxon>
        <taxon>Squamata</taxon>
        <taxon>Bifurcata</taxon>
        <taxon>Unidentata</taxon>
        <taxon>Episquamata</taxon>
        <taxon>Laterata</taxon>
        <taxon>Teiioidea</taxon>
        <taxon>Teiidae</taxon>
        <taxon>Salvator</taxon>
    </lineage>
</organism>
<feature type="compositionally biased region" description="Pro residues" evidence="5">
    <location>
        <begin position="200"/>
        <end position="209"/>
    </location>
</feature>
<dbReference type="Ensembl" id="ENSSMRT00000033158.1">
    <property type="protein sequence ID" value="ENSSMRP00000028446.1"/>
    <property type="gene ID" value="ENSSMRG00000021862.1"/>
</dbReference>
<dbReference type="GO" id="GO:0005886">
    <property type="term" value="C:plasma membrane"/>
    <property type="evidence" value="ECO:0007669"/>
    <property type="project" value="TreeGrafter"/>
</dbReference>
<evidence type="ECO:0000256" key="3">
    <source>
        <dbReference type="ARBA" id="ARBA00023157"/>
    </source>
</evidence>
<protein>
    <recommendedName>
        <fullName evidence="7">Fibronectin type-III domain-containing protein</fullName>
    </recommendedName>
</protein>
<evidence type="ECO:0000256" key="5">
    <source>
        <dbReference type="SAM" id="MobiDB-lite"/>
    </source>
</evidence>
<accession>A0A8D0KNA5</accession>
<dbReference type="PANTHER" id="PTHR20859">
    <property type="entry name" value="INTERFERON/INTERLEUKIN RECEPTOR"/>
    <property type="match status" value="1"/>
</dbReference>
<feature type="region of interest" description="Disordered" evidence="5">
    <location>
        <begin position="132"/>
        <end position="209"/>
    </location>
</feature>
<keyword evidence="4" id="KW-0675">Receptor</keyword>
<evidence type="ECO:0000259" key="7">
    <source>
        <dbReference type="PROSITE" id="PS50853"/>
    </source>
</evidence>
<dbReference type="GO" id="GO:0004896">
    <property type="term" value="F:cytokine receptor activity"/>
    <property type="evidence" value="ECO:0007669"/>
    <property type="project" value="TreeGrafter"/>
</dbReference>
<feature type="compositionally biased region" description="Basic and acidic residues" evidence="5">
    <location>
        <begin position="188"/>
        <end position="199"/>
    </location>
</feature>
<keyword evidence="9" id="KW-1185">Reference proteome</keyword>
<reference evidence="8" key="2">
    <citation type="submission" date="2025-09" db="UniProtKB">
        <authorList>
            <consortium name="Ensembl"/>
        </authorList>
    </citation>
    <scope>IDENTIFICATION</scope>
</reference>
<dbReference type="InterPro" id="IPR036116">
    <property type="entry name" value="FN3_sf"/>
</dbReference>
<evidence type="ECO:0000256" key="4">
    <source>
        <dbReference type="ARBA" id="ARBA00023170"/>
    </source>
</evidence>
<sequence>MLPGVMLLLLLLLRWSQAHGGCVGNTGPGLAGLLAPPGRVRFEAETFQHVLRWEAPPGAAAGLRYDVQYRRYGERDWTPVGHCTRVASRACDLSEETWDPSKRYYAHVRALAGNRTSGWALSIPFHPPEGKNCAGGEELRAPQTRAPPAIPGAAADAFLSPFPGVRPKTPQQPPMSLSFASYSAAAEHGAERFWQRDPRQPPAPPEQAR</sequence>
<feature type="signal peptide" evidence="6">
    <location>
        <begin position="1"/>
        <end position="20"/>
    </location>
</feature>
<proteinExistence type="inferred from homology"/>
<dbReference type="CDD" id="cd00063">
    <property type="entry name" value="FN3"/>
    <property type="match status" value="1"/>
</dbReference>
<reference evidence="8" key="1">
    <citation type="submission" date="2025-08" db="UniProtKB">
        <authorList>
            <consortium name="Ensembl"/>
        </authorList>
    </citation>
    <scope>IDENTIFICATION</scope>
</reference>
<dbReference type="AlphaFoldDB" id="A0A8D0KNA5"/>
<evidence type="ECO:0000256" key="6">
    <source>
        <dbReference type="SAM" id="SignalP"/>
    </source>
</evidence>
<dbReference type="SUPFAM" id="SSF49265">
    <property type="entry name" value="Fibronectin type III"/>
    <property type="match status" value="1"/>
</dbReference>
<dbReference type="PROSITE" id="PS50853">
    <property type="entry name" value="FN3"/>
    <property type="match status" value="1"/>
</dbReference>
<dbReference type="PANTHER" id="PTHR20859:SF53">
    <property type="entry name" value="INTERLEUKIN-22 RECEPTOR SUBUNIT ALPHA-1"/>
    <property type="match status" value="1"/>
</dbReference>